<dbReference type="RefSeq" id="WP_348995646.1">
    <property type="nucleotide sequence ID" value="NZ_CP157584.1"/>
</dbReference>
<evidence type="ECO:0000313" key="2">
    <source>
        <dbReference type="EMBL" id="XBP00177.1"/>
    </source>
</evidence>
<sequence length="310" mass="33194">MQELEQIRIGQHADDGTGDALRDGMGKVNDNFTKVKQGVDAVESTAASAAEVAAEAKAKADGDIPAAEKGMAGGVAPLDDQGKVPAAHLPALEGGYVPLSQKGEIGGVAPLDSDGRIPEGYSSYPATRAYLETDFNDLIWTDDYYVSLPVPNSPPALRGEGLLRVRELFDGQLFQEFFLLDAKPARWWRSKLTLTTWGQWQQVAEAARTMGPDQALVDVTGSRAINVSYVNSTGRPIVAYVRCVTQSTGSTGHLSLQLGNPFKATDICHVPLGAGVANYLTVSAIIPPGVQYMGYAFGTGLTFDLWKEYR</sequence>
<reference evidence="2" key="1">
    <citation type="submission" date="2024-05" db="EMBL/GenBank/DDBJ databases">
        <title>Transcriptome analysis of the degradation process of organic nitrogen by two heterotrophic nitrifying and aerobic denitrifying bacteria, Achromobacter sp. HNDS-1 and Enterobacter sp. HNDS-6.</title>
        <authorList>
            <person name="Huang Y."/>
        </authorList>
    </citation>
    <scope>NUCLEOTIDE SEQUENCE</scope>
    <source>
        <strain evidence="2">HNDS-1</strain>
    </source>
</reference>
<dbReference type="SUPFAM" id="SSF50017">
    <property type="entry name" value="gp9"/>
    <property type="match status" value="1"/>
</dbReference>
<protein>
    <recommendedName>
        <fullName evidence="3">Phage tail fiber protein</fullName>
    </recommendedName>
</protein>
<feature type="compositionally biased region" description="Basic and acidic residues" evidence="1">
    <location>
        <begin position="11"/>
        <end position="25"/>
    </location>
</feature>
<feature type="region of interest" description="Disordered" evidence="1">
    <location>
        <begin position="1"/>
        <end position="25"/>
    </location>
</feature>
<organism evidence="2">
    <name type="scientific">Achromobacter sp. HNDS-1</name>
    <dbReference type="NCBI Taxonomy" id="3151598"/>
    <lineage>
        <taxon>Bacteria</taxon>
        <taxon>Pseudomonadati</taxon>
        <taxon>Pseudomonadota</taxon>
        <taxon>Betaproteobacteria</taxon>
        <taxon>Burkholderiales</taxon>
        <taxon>Alcaligenaceae</taxon>
        <taxon>Achromobacter</taxon>
    </lineage>
</organism>
<dbReference type="AlphaFoldDB" id="A0AAU7LEU0"/>
<evidence type="ECO:0008006" key="3">
    <source>
        <dbReference type="Google" id="ProtNLM"/>
    </source>
</evidence>
<dbReference type="EMBL" id="CP157584">
    <property type="protein sequence ID" value="XBP00177.1"/>
    <property type="molecule type" value="Genomic_DNA"/>
</dbReference>
<gene>
    <name evidence="2" type="ORF">ABFG95_06790</name>
</gene>
<name>A0AAU7LEU0_9BURK</name>
<proteinExistence type="predicted"/>
<dbReference type="KEGG" id="achh:ABFG95_06790"/>
<dbReference type="InterPro" id="IPR036240">
    <property type="entry name" value="Gp9-like_sf"/>
</dbReference>
<accession>A0AAU7LEU0</accession>
<evidence type="ECO:0000256" key="1">
    <source>
        <dbReference type="SAM" id="MobiDB-lite"/>
    </source>
</evidence>